<evidence type="ECO:0000256" key="2">
    <source>
        <dbReference type="ARBA" id="ARBA00022475"/>
    </source>
</evidence>
<dbReference type="Proteomes" id="UP000320547">
    <property type="component" value="Unassembled WGS sequence"/>
</dbReference>
<evidence type="ECO:0000259" key="7">
    <source>
        <dbReference type="Pfam" id="PF06271"/>
    </source>
</evidence>
<dbReference type="EMBL" id="VLLK01000002">
    <property type="protein sequence ID" value="TWJ06915.1"/>
    <property type="molecule type" value="Genomic_DNA"/>
</dbReference>
<comment type="subcellular location">
    <subcellularLocation>
        <location evidence="1">Cell membrane</location>
        <topology evidence="1">Multi-pass membrane protein</topology>
    </subcellularLocation>
</comment>
<dbReference type="PANTHER" id="PTHR36115:SF9">
    <property type="entry name" value="LMO1584 PROTEIN"/>
    <property type="match status" value="1"/>
</dbReference>
<dbReference type="AlphaFoldDB" id="A0A562UMR5"/>
<comment type="caution">
    <text evidence="8">The sequence shown here is derived from an EMBL/GenBank/DDBJ whole genome shotgun (WGS) entry which is preliminary data.</text>
</comment>
<dbReference type="GO" id="GO:0005886">
    <property type="term" value="C:plasma membrane"/>
    <property type="evidence" value="ECO:0007669"/>
    <property type="project" value="UniProtKB-SubCell"/>
</dbReference>
<feature type="transmembrane region" description="Helical" evidence="6">
    <location>
        <begin position="50"/>
        <end position="72"/>
    </location>
</feature>
<evidence type="ECO:0000256" key="3">
    <source>
        <dbReference type="ARBA" id="ARBA00022692"/>
    </source>
</evidence>
<dbReference type="RefSeq" id="WP_067598459.1">
    <property type="nucleotide sequence ID" value="NZ_CP015963.1"/>
</dbReference>
<keyword evidence="9" id="KW-1185">Reference proteome</keyword>
<gene>
    <name evidence="8" type="ORF">JN10_2459</name>
</gene>
<dbReference type="InterPro" id="IPR010432">
    <property type="entry name" value="RDD"/>
</dbReference>
<organism evidence="8 9">
    <name type="scientific">Altererythrobacter ishigakiensis</name>
    <dbReference type="NCBI Taxonomy" id="476157"/>
    <lineage>
        <taxon>Bacteria</taxon>
        <taxon>Pseudomonadati</taxon>
        <taxon>Pseudomonadota</taxon>
        <taxon>Alphaproteobacteria</taxon>
        <taxon>Sphingomonadales</taxon>
        <taxon>Erythrobacteraceae</taxon>
        <taxon>Altererythrobacter</taxon>
    </lineage>
</organism>
<dbReference type="InterPro" id="IPR051791">
    <property type="entry name" value="Pra-immunoreactive"/>
</dbReference>
<protein>
    <submittedName>
        <fullName evidence="8">Putative RDD family membrane protein YckC</fullName>
    </submittedName>
</protein>
<dbReference type="Pfam" id="PF06271">
    <property type="entry name" value="RDD"/>
    <property type="match status" value="1"/>
</dbReference>
<name>A0A562UMR5_9SPHN</name>
<feature type="domain" description="RDD" evidence="7">
    <location>
        <begin position="4"/>
        <end position="140"/>
    </location>
</feature>
<sequence>MTNYAGFWIRVAAYLIDYAVLLIAQFIIYSVLGVSVFGATSLDPEAAETFTTGVGMIAYGVVILGSIAYFVVMESSSKQGTLGKMAVGIIVTDTDGNRITWLRALGRYFAKILSGIILLIGYIMVAFTDRKQGLHDMICGTLVIKGRPGEGAVDPTVFD</sequence>
<dbReference type="STRING" id="476157.GCA_001663155_01135"/>
<keyword evidence="5 6" id="KW-0472">Membrane</keyword>
<keyword evidence="4 6" id="KW-1133">Transmembrane helix</keyword>
<evidence type="ECO:0000256" key="5">
    <source>
        <dbReference type="ARBA" id="ARBA00023136"/>
    </source>
</evidence>
<keyword evidence="2" id="KW-1003">Cell membrane</keyword>
<feature type="transmembrane region" description="Helical" evidence="6">
    <location>
        <begin position="108"/>
        <end position="127"/>
    </location>
</feature>
<feature type="transmembrane region" description="Helical" evidence="6">
    <location>
        <begin position="12"/>
        <end position="38"/>
    </location>
</feature>
<keyword evidence="3 6" id="KW-0812">Transmembrane</keyword>
<evidence type="ECO:0000256" key="6">
    <source>
        <dbReference type="SAM" id="Phobius"/>
    </source>
</evidence>
<evidence type="ECO:0000256" key="1">
    <source>
        <dbReference type="ARBA" id="ARBA00004651"/>
    </source>
</evidence>
<proteinExistence type="predicted"/>
<dbReference type="PANTHER" id="PTHR36115">
    <property type="entry name" value="PROLINE-RICH ANTIGEN HOMOLOG-RELATED"/>
    <property type="match status" value="1"/>
</dbReference>
<evidence type="ECO:0000256" key="4">
    <source>
        <dbReference type="ARBA" id="ARBA00022989"/>
    </source>
</evidence>
<accession>A0A562UMR5</accession>
<reference evidence="8 9" key="1">
    <citation type="submission" date="2019-07" db="EMBL/GenBank/DDBJ databases">
        <title>Genomic Encyclopedia of Archaeal and Bacterial Type Strains, Phase II (KMG-II): from individual species to whole genera.</title>
        <authorList>
            <person name="Goeker M."/>
        </authorList>
    </citation>
    <scope>NUCLEOTIDE SEQUENCE [LARGE SCALE GENOMIC DNA]</scope>
    <source>
        <strain evidence="8 9">ATCC BAA-2084</strain>
    </source>
</reference>
<evidence type="ECO:0000313" key="8">
    <source>
        <dbReference type="EMBL" id="TWJ06915.1"/>
    </source>
</evidence>
<evidence type="ECO:0000313" key="9">
    <source>
        <dbReference type="Proteomes" id="UP000320547"/>
    </source>
</evidence>
<dbReference type="OrthoDB" id="9793824at2"/>